<dbReference type="AlphaFoldDB" id="A0A1B9GD56"/>
<proteinExistence type="predicted"/>
<gene>
    <name evidence="2" type="ORF">I302_00446</name>
    <name evidence="3" type="ORF">I302_101766</name>
</gene>
<dbReference type="KEGG" id="kbi:30204845"/>
<dbReference type="EMBL" id="CP144541">
    <property type="protein sequence ID" value="WVW79796.1"/>
    <property type="molecule type" value="Genomic_DNA"/>
</dbReference>
<reference evidence="2" key="3">
    <citation type="submission" date="2014-01" db="EMBL/GenBank/DDBJ databases">
        <title>Evolution of pathogenesis and genome organization in the Tremellales.</title>
        <authorList>
            <person name="Cuomo C."/>
            <person name="Litvintseva A."/>
            <person name="Heitman J."/>
            <person name="Chen Y."/>
            <person name="Sun S."/>
            <person name="Springer D."/>
            <person name="Dromer F."/>
            <person name="Young S."/>
            <person name="Zeng Q."/>
            <person name="Chapman S."/>
            <person name="Gujja S."/>
            <person name="Saif S."/>
            <person name="Birren B."/>
        </authorList>
    </citation>
    <scope>NUCLEOTIDE SEQUENCE</scope>
    <source>
        <strain evidence="2">CBS 10118</strain>
    </source>
</reference>
<dbReference type="VEuPathDB" id="FungiDB:I302_00446"/>
<evidence type="ECO:0000313" key="4">
    <source>
        <dbReference type="Proteomes" id="UP000092730"/>
    </source>
</evidence>
<feature type="transmembrane region" description="Helical" evidence="1">
    <location>
        <begin position="37"/>
        <end position="56"/>
    </location>
</feature>
<evidence type="ECO:0000313" key="2">
    <source>
        <dbReference type="EMBL" id="OCF28955.1"/>
    </source>
</evidence>
<dbReference type="EMBL" id="KI894018">
    <property type="protein sequence ID" value="OCF28955.1"/>
    <property type="molecule type" value="Genomic_DNA"/>
</dbReference>
<reference evidence="2" key="1">
    <citation type="submission" date="2013-07" db="EMBL/GenBank/DDBJ databases">
        <title>The Genome Sequence of Cryptococcus bestiolae CBS10118.</title>
        <authorList>
            <consortium name="The Broad Institute Genome Sequencing Platform"/>
            <person name="Cuomo C."/>
            <person name="Litvintseva A."/>
            <person name="Chen Y."/>
            <person name="Heitman J."/>
            <person name="Sun S."/>
            <person name="Springer D."/>
            <person name="Dromer F."/>
            <person name="Young S.K."/>
            <person name="Zeng Q."/>
            <person name="Gargeya S."/>
            <person name="Fitzgerald M."/>
            <person name="Abouelleil A."/>
            <person name="Alvarado L."/>
            <person name="Berlin A.M."/>
            <person name="Chapman S.B."/>
            <person name="Dewar J."/>
            <person name="Goldberg J."/>
            <person name="Griggs A."/>
            <person name="Gujja S."/>
            <person name="Hansen M."/>
            <person name="Howarth C."/>
            <person name="Imamovic A."/>
            <person name="Larimer J."/>
            <person name="McCowan C."/>
            <person name="Murphy C."/>
            <person name="Pearson M."/>
            <person name="Priest M."/>
            <person name="Roberts A."/>
            <person name="Saif S."/>
            <person name="Shea T."/>
            <person name="Sykes S."/>
            <person name="Wortman J."/>
            <person name="Nusbaum C."/>
            <person name="Birren B."/>
        </authorList>
    </citation>
    <scope>NUCLEOTIDE SEQUENCE [LARGE SCALE GENOMIC DNA]</scope>
    <source>
        <strain evidence="2">CBS 10118</strain>
    </source>
</reference>
<organism evidence="2">
    <name type="scientific">Kwoniella bestiolae CBS 10118</name>
    <dbReference type="NCBI Taxonomy" id="1296100"/>
    <lineage>
        <taxon>Eukaryota</taxon>
        <taxon>Fungi</taxon>
        <taxon>Dikarya</taxon>
        <taxon>Basidiomycota</taxon>
        <taxon>Agaricomycotina</taxon>
        <taxon>Tremellomycetes</taxon>
        <taxon>Tremellales</taxon>
        <taxon>Cryptococcaceae</taxon>
        <taxon>Kwoniella</taxon>
    </lineage>
</organism>
<keyword evidence="1" id="KW-1133">Transmembrane helix</keyword>
<keyword evidence="1" id="KW-0472">Membrane</keyword>
<dbReference type="RefSeq" id="XP_019050025.1">
    <property type="nucleotide sequence ID" value="XM_019187147.1"/>
</dbReference>
<name>A0A1B9GD56_9TREE</name>
<evidence type="ECO:0000313" key="3">
    <source>
        <dbReference type="EMBL" id="WVW79796.1"/>
    </source>
</evidence>
<sequence>MSSLYHQTSHLIQSTYTTLHRTFLTGIQVIRHNSRPFLLLQTGYWSLALIGVALTYKYPRLQQKSLDSANRDLESYKIGRIVVSAYENGRVLEASAWTLGVNLLVGAMGCITLPSMVLPFSGIVMMGIRAISWGMIFSPVAGKPDALTVPHLITMLLEGQGYILAGLGDRILARGIINQLGLWWVGKGEGEVRLDEETQEKKKSWISWPGYREGLKDVLALYGPITAVLAIAALWEAYEVIHLKDGFYGV</sequence>
<protein>
    <submittedName>
        <fullName evidence="2">Uncharacterized protein</fullName>
    </submittedName>
</protein>
<reference evidence="3" key="4">
    <citation type="submission" date="2024-02" db="EMBL/GenBank/DDBJ databases">
        <title>Comparative genomics of Cryptococcus and Kwoniella reveals pathogenesis evolution and contrasting modes of karyotype evolution via chromosome fusion or intercentromeric recombination.</title>
        <authorList>
            <person name="Coelho M.A."/>
            <person name="David-Palma M."/>
            <person name="Shea T."/>
            <person name="Bowers K."/>
            <person name="McGinley-Smith S."/>
            <person name="Mohammad A.W."/>
            <person name="Gnirke A."/>
            <person name="Yurkov A.M."/>
            <person name="Nowrousian M."/>
            <person name="Sun S."/>
            <person name="Cuomo C.A."/>
            <person name="Heitman J."/>
        </authorList>
    </citation>
    <scope>NUCLEOTIDE SEQUENCE</scope>
    <source>
        <strain evidence="3">CBS 10118</strain>
    </source>
</reference>
<feature type="transmembrane region" description="Helical" evidence="1">
    <location>
        <begin position="219"/>
        <end position="238"/>
    </location>
</feature>
<keyword evidence="1" id="KW-0812">Transmembrane</keyword>
<reference evidence="3" key="2">
    <citation type="submission" date="2013-07" db="EMBL/GenBank/DDBJ databases">
        <authorList>
            <consortium name="The Broad Institute Genome Sequencing Platform"/>
            <person name="Cuomo C."/>
            <person name="Litvintseva A."/>
            <person name="Chen Y."/>
            <person name="Heitman J."/>
            <person name="Sun S."/>
            <person name="Springer D."/>
            <person name="Dromer F."/>
            <person name="Young S.K."/>
            <person name="Zeng Q."/>
            <person name="Gargeya S."/>
            <person name="Fitzgerald M."/>
            <person name="Abouelleil A."/>
            <person name="Alvarado L."/>
            <person name="Berlin A.M."/>
            <person name="Chapman S.B."/>
            <person name="Dewar J."/>
            <person name="Goldberg J."/>
            <person name="Griggs A."/>
            <person name="Gujja S."/>
            <person name="Hansen M."/>
            <person name="Howarth C."/>
            <person name="Imamovic A."/>
            <person name="Larimer J."/>
            <person name="McCowan C."/>
            <person name="Murphy C."/>
            <person name="Pearson M."/>
            <person name="Priest M."/>
            <person name="Roberts A."/>
            <person name="Saif S."/>
            <person name="Shea T."/>
            <person name="Sykes S."/>
            <person name="Wortman J."/>
            <person name="Nusbaum C."/>
            <person name="Birren B."/>
        </authorList>
    </citation>
    <scope>NUCLEOTIDE SEQUENCE</scope>
    <source>
        <strain evidence="3">CBS 10118</strain>
    </source>
</reference>
<dbReference type="OrthoDB" id="2562959at2759"/>
<evidence type="ECO:0000256" key="1">
    <source>
        <dbReference type="SAM" id="Phobius"/>
    </source>
</evidence>
<feature type="transmembrane region" description="Helical" evidence="1">
    <location>
        <begin position="103"/>
        <end position="128"/>
    </location>
</feature>
<accession>A0A1B9GD56</accession>
<dbReference type="GeneID" id="30204845"/>
<dbReference type="Proteomes" id="UP000092730">
    <property type="component" value="Chromosome 1"/>
</dbReference>
<keyword evidence="4" id="KW-1185">Reference proteome</keyword>